<reference evidence="2 3" key="2">
    <citation type="submission" date="2024-07" db="EMBL/GenBank/DDBJ databases">
        <authorList>
            <person name="Akdeniz Z."/>
        </authorList>
    </citation>
    <scope>NUCLEOTIDE SEQUENCE [LARGE SCALE GENOMIC DNA]</scope>
</reference>
<dbReference type="Proteomes" id="UP001642409">
    <property type="component" value="Unassembled WGS sequence"/>
</dbReference>
<dbReference type="EMBL" id="CATOUU010000209">
    <property type="protein sequence ID" value="CAI9921007.1"/>
    <property type="molecule type" value="Genomic_DNA"/>
</dbReference>
<organism evidence="1">
    <name type="scientific">Hexamita inflata</name>
    <dbReference type="NCBI Taxonomy" id="28002"/>
    <lineage>
        <taxon>Eukaryota</taxon>
        <taxon>Metamonada</taxon>
        <taxon>Diplomonadida</taxon>
        <taxon>Hexamitidae</taxon>
        <taxon>Hexamitinae</taxon>
        <taxon>Hexamita</taxon>
    </lineage>
</organism>
<reference evidence="1" key="1">
    <citation type="submission" date="2023-06" db="EMBL/GenBank/DDBJ databases">
        <authorList>
            <person name="Kurt Z."/>
        </authorList>
    </citation>
    <scope>NUCLEOTIDE SEQUENCE</scope>
</reference>
<dbReference type="InterPro" id="IPR003386">
    <property type="entry name" value="LACT/PDAT_acylTrfase"/>
</dbReference>
<dbReference type="SUPFAM" id="SSF53474">
    <property type="entry name" value="alpha/beta-Hydrolases"/>
    <property type="match status" value="1"/>
</dbReference>
<evidence type="ECO:0000313" key="2">
    <source>
        <dbReference type="EMBL" id="CAL6103852.1"/>
    </source>
</evidence>
<dbReference type="InterPro" id="IPR029058">
    <property type="entry name" value="AB_hydrolase_fold"/>
</dbReference>
<dbReference type="Gene3D" id="3.40.50.1820">
    <property type="entry name" value="alpha/beta hydrolase"/>
    <property type="match status" value="1"/>
</dbReference>
<evidence type="ECO:0000313" key="3">
    <source>
        <dbReference type="Proteomes" id="UP001642409"/>
    </source>
</evidence>
<keyword evidence="1" id="KW-0808">Transferase</keyword>
<evidence type="ECO:0000313" key="1">
    <source>
        <dbReference type="EMBL" id="CAI9921007.1"/>
    </source>
</evidence>
<accession>A0AA86NJ63</accession>
<proteinExistence type="predicted"/>
<dbReference type="EMBL" id="CAXDID020000572">
    <property type="protein sequence ID" value="CAL6103852.1"/>
    <property type="molecule type" value="Genomic_DNA"/>
</dbReference>
<dbReference type="GO" id="GO:0008374">
    <property type="term" value="F:O-acyltransferase activity"/>
    <property type="evidence" value="ECO:0007669"/>
    <property type="project" value="InterPro"/>
</dbReference>
<sequence>MNPIVLIPGITGSRLVARGRMDQKQKQVWFPNMSSLYDDMVEYLWGSYDQVSQKFVSHCDKEYEIMPVPGINGCMSLSAFANIPFIGKSLVYFQSMVKFLQAQRFTVIAFTYDWRQDPCGQYIQQSLNAFLQEQSAILNCTQFNFICHSMGGVILNHFLQQNASKADKIVFLGTPFNGSNGQFLNAFQRGYNLKTNLCRQIFRGFLGAIPAVYALIPFEDEGAVVQVKGTINELKQSKGCNKQIINENKPKIMVAQQKAGSQAKQIILDQLVGKEVEQALVEQLVKKGSVKNIFADENLINILQFTEQQEAKYTFSNIQEFYELSNQTSLQHLFKFDPVLHQQVQQRQRYTAQHDHKDKQILIICGSGQQTDHSATVNQLFVENPTYTKIDGDGTVSLESQMGKHLQAERKVLFATHSELKGKVVFKDILEFLKQ</sequence>
<dbReference type="GO" id="GO:0006629">
    <property type="term" value="P:lipid metabolic process"/>
    <property type="evidence" value="ECO:0007669"/>
    <property type="project" value="InterPro"/>
</dbReference>
<keyword evidence="3" id="KW-1185">Reference proteome</keyword>
<name>A0AA86NJ63_9EUKA</name>
<dbReference type="Pfam" id="PF02450">
    <property type="entry name" value="LCAT"/>
    <property type="match status" value="1"/>
</dbReference>
<protein>
    <submittedName>
        <fullName evidence="1">Lecithin-cholesterol acyltransferase</fullName>
    </submittedName>
    <submittedName>
        <fullName evidence="2">Lecithin-cholesterol_acyltransferase</fullName>
    </submittedName>
</protein>
<gene>
    <name evidence="2" type="ORF">HINF_LOCUS72342</name>
    <name evidence="1" type="ORF">HINF_LOCUS8652</name>
</gene>
<comment type="caution">
    <text evidence="1">The sequence shown here is derived from an EMBL/GenBank/DDBJ whole genome shotgun (WGS) entry which is preliminary data.</text>
</comment>
<dbReference type="AlphaFoldDB" id="A0AA86NJ63"/>
<keyword evidence="1" id="KW-0012">Acyltransferase</keyword>
<dbReference type="PANTHER" id="PTHR11440">
    <property type="entry name" value="LECITHIN-CHOLESTEROL ACYLTRANSFERASE-RELATED"/>
    <property type="match status" value="1"/>
</dbReference>